<comment type="caution">
    <text evidence="3">The sequence shown here is derived from an EMBL/GenBank/DDBJ whole genome shotgun (WGS) entry which is preliminary data.</text>
</comment>
<feature type="compositionally biased region" description="Low complexity" evidence="1">
    <location>
        <begin position="15"/>
        <end position="26"/>
    </location>
</feature>
<dbReference type="InterPro" id="IPR040256">
    <property type="entry name" value="At4g02000-like"/>
</dbReference>
<sequence>MAPFTLNPDEFPPLTTNSSESTRTNSAKTTSFQQGQNAEIAGCQSANRIGENFNFSKFFFANSNPPPIGATHDINGRPTVIFSDLETQSLVANFRLALIGKFSQGTPPYSQLHRLLVKSGIKGAFTVSLINNKHALISLSNESDFTRLWLRRIWYLNGFPMRVFKWSPTFTPEQESSIIPIWVNFSELPAHLYRKDALFAIANNIGTPLQIADSTFNQSNLAKARVCVEIDLIKPLLKEIDLNICGATIVQNIVYEDIPNYCSLCKHVGHCDAECYSKGDAPKPPPHRGSFGKKAAANYKLKGKAVIQQVDKVLDKIPEKTKVGECSKNAIDNHRYVPVAVFNSQKEIVELPQPVCNDEAETCCAENVDLVAEKDAYYVENDICDAENDSIRVMETVVELDGNGNVGCGNTSVMEVDVNWQEDIVTAENYILDCENIGLACGIEGKNVNKKEENDINLGGKIVGTMITRPNNIVDDLRRGKKWVSVDIAVRLIQNWKRFGVVIKGIKEDVETVIKRNKLAVSSAIQFHKCVLLFDPVRQLYLKPLDTGEQFDQVLQDPEPP</sequence>
<evidence type="ECO:0000256" key="1">
    <source>
        <dbReference type="SAM" id="MobiDB-lite"/>
    </source>
</evidence>
<evidence type="ECO:0000313" key="3">
    <source>
        <dbReference type="EMBL" id="KAL0324945.1"/>
    </source>
</evidence>
<dbReference type="PANTHER" id="PTHR31286">
    <property type="entry name" value="GLYCINE-RICH CELL WALL STRUCTURAL PROTEIN 1.8-LIKE"/>
    <property type="match status" value="1"/>
</dbReference>
<feature type="region of interest" description="Disordered" evidence="1">
    <location>
        <begin position="1"/>
        <end position="36"/>
    </location>
</feature>
<feature type="domain" description="DUF4283" evidence="2">
    <location>
        <begin position="92"/>
        <end position="174"/>
    </location>
</feature>
<reference evidence="3" key="2">
    <citation type="journal article" date="2024" name="Plant">
        <title>Genomic evolution and insights into agronomic trait innovations of Sesamum species.</title>
        <authorList>
            <person name="Miao H."/>
            <person name="Wang L."/>
            <person name="Qu L."/>
            <person name="Liu H."/>
            <person name="Sun Y."/>
            <person name="Le M."/>
            <person name="Wang Q."/>
            <person name="Wei S."/>
            <person name="Zheng Y."/>
            <person name="Lin W."/>
            <person name="Duan Y."/>
            <person name="Cao H."/>
            <person name="Xiong S."/>
            <person name="Wang X."/>
            <person name="Wei L."/>
            <person name="Li C."/>
            <person name="Ma Q."/>
            <person name="Ju M."/>
            <person name="Zhao R."/>
            <person name="Li G."/>
            <person name="Mu C."/>
            <person name="Tian Q."/>
            <person name="Mei H."/>
            <person name="Zhang T."/>
            <person name="Gao T."/>
            <person name="Zhang H."/>
        </authorList>
    </citation>
    <scope>NUCLEOTIDE SEQUENCE</scope>
    <source>
        <strain evidence="3">G02</strain>
    </source>
</reference>
<organism evidence="3">
    <name type="scientific">Sesamum radiatum</name>
    <name type="common">Black benniseed</name>
    <dbReference type="NCBI Taxonomy" id="300843"/>
    <lineage>
        <taxon>Eukaryota</taxon>
        <taxon>Viridiplantae</taxon>
        <taxon>Streptophyta</taxon>
        <taxon>Embryophyta</taxon>
        <taxon>Tracheophyta</taxon>
        <taxon>Spermatophyta</taxon>
        <taxon>Magnoliopsida</taxon>
        <taxon>eudicotyledons</taxon>
        <taxon>Gunneridae</taxon>
        <taxon>Pentapetalae</taxon>
        <taxon>asterids</taxon>
        <taxon>lamiids</taxon>
        <taxon>Lamiales</taxon>
        <taxon>Pedaliaceae</taxon>
        <taxon>Sesamum</taxon>
    </lineage>
</organism>
<protein>
    <recommendedName>
        <fullName evidence="2">DUF4283 domain-containing protein</fullName>
    </recommendedName>
</protein>
<evidence type="ECO:0000259" key="2">
    <source>
        <dbReference type="Pfam" id="PF14111"/>
    </source>
</evidence>
<dbReference type="AlphaFoldDB" id="A0AAW2M0E7"/>
<feature type="compositionally biased region" description="Polar residues" evidence="1">
    <location>
        <begin position="27"/>
        <end position="36"/>
    </location>
</feature>
<gene>
    <name evidence="3" type="ORF">Sradi_5063800</name>
</gene>
<dbReference type="InterPro" id="IPR025558">
    <property type="entry name" value="DUF4283"/>
</dbReference>
<dbReference type="PANTHER" id="PTHR31286:SF179">
    <property type="entry name" value="RNASE H TYPE-1 DOMAIN-CONTAINING PROTEIN"/>
    <property type="match status" value="1"/>
</dbReference>
<dbReference type="EMBL" id="JACGWJ010000023">
    <property type="protein sequence ID" value="KAL0324945.1"/>
    <property type="molecule type" value="Genomic_DNA"/>
</dbReference>
<proteinExistence type="predicted"/>
<reference evidence="3" key="1">
    <citation type="submission" date="2020-06" db="EMBL/GenBank/DDBJ databases">
        <authorList>
            <person name="Li T."/>
            <person name="Hu X."/>
            <person name="Zhang T."/>
            <person name="Song X."/>
            <person name="Zhang H."/>
            <person name="Dai N."/>
            <person name="Sheng W."/>
            <person name="Hou X."/>
            <person name="Wei L."/>
        </authorList>
    </citation>
    <scope>NUCLEOTIDE SEQUENCE</scope>
    <source>
        <strain evidence="3">G02</strain>
        <tissue evidence="3">Leaf</tissue>
    </source>
</reference>
<name>A0AAW2M0E7_SESRA</name>
<dbReference type="Pfam" id="PF14111">
    <property type="entry name" value="DUF4283"/>
    <property type="match status" value="1"/>
</dbReference>
<accession>A0AAW2M0E7</accession>